<reference evidence="3 4" key="1">
    <citation type="journal article" date="2014" name="Int. J. Syst. Evol. Microbiol.">
        <title>Complete genome sequence of Corynebacterium casei LMG S-19264T (=DSM 44701T), isolated from a smear-ripened cheese.</title>
        <authorList>
            <consortium name="US DOE Joint Genome Institute (JGI-PGF)"/>
            <person name="Walter F."/>
            <person name="Albersmeier A."/>
            <person name="Kalinowski J."/>
            <person name="Ruckert C."/>
        </authorList>
    </citation>
    <scope>NUCLEOTIDE SEQUENCE [LARGE SCALE GENOMIC DNA]</scope>
    <source>
        <strain evidence="3 4">CGMCC 1.12925</strain>
    </source>
</reference>
<dbReference type="RefSeq" id="WP_188406150.1">
    <property type="nucleotide sequence ID" value="NZ_BMGL01000007.1"/>
</dbReference>
<comment type="caution">
    <text evidence="3">The sequence shown here is derived from an EMBL/GenBank/DDBJ whole genome shotgun (WGS) entry which is preliminary data.</text>
</comment>
<feature type="chain" id="PRO_5038001572" description="Outer membrane protein beta-barrel domain-containing protein" evidence="1">
    <location>
        <begin position="19"/>
        <end position="208"/>
    </location>
</feature>
<dbReference type="InterPro" id="IPR000758">
    <property type="entry name" value="Enterovir_OMP"/>
</dbReference>
<dbReference type="PROSITE" id="PS00695">
    <property type="entry name" value="ENT_VIR_OMP_2"/>
    <property type="match status" value="1"/>
</dbReference>
<keyword evidence="4" id="KW-1185">Reference proteome</keyword>
<evidence type="ECO:0000313" key="4">
    <source>
        <dbReference type="Proteomes" id="UP000599688"/>
    </source>
</evidence>
<feature type="domain" description="Outer membrane protein beta-barrel" evidence="2">
    <location>
        <begin position="17"/>
        <end position="182"/>
    </location>
</feature>
<feature type="signal peptide" evidence="1">
    <location>
        <begin position="1"/>
        <end position="18"/>
    </location>
</feature>
<dbReference type="InterPro" id="IPR011250">
    <property type="entry name" value="OMP/PagP_B-barrel"/>
</dbReference>
<dbReference type="Proteomes" id="UP000599688">
    <property type="component" value="Unassembled WGS sequence"/>
</dbReference>
<dbReference type="EMBL" id="BMGL01000007">
    <property type="protein sequence ID" value="GGE14139.1"/>
    <property type="molecule type" value="Genomic_DNA"/>
</dbReference>
<keyword evidence="1" id="KW-0732">Signal</keyword>
<evidence type="ECO:0000313" key="3">
    <source>
        <dbReference type="EMBL" id="GGE14139.1"/>
    </source>
</evidence>
<protein>
    <recommendedName>
        <fullName evidence="2">Outer membrane protein beta-barrel domain-containing protein</fullName>
    </recommendedName>
</protein>
<dbReference type="AlphaFoldDB" id="A0A916ZU99"/>
<dbReference type="SUPFAM" id="SSF56925">
    <property type="entry name" value="OMPA-like"/>
    <property type="match status" value="1"/>
</dbReference>
<dbReference type="Pfam" id="PF13568">
    <property type="entry name" value="OMP_b-brl_2"/>
    <property type="match status" value="1"/>
</dbReference>
<evidence type="ECO:0000259" key="2">
    <source>
        <dbReference type="Pfam" id="PF13568"/>
    </source>
</evidence>
<evidence type="ECO:0000256" key="1">
    <source>
        <dbReference type="SAM" id="SignalP"/>
    </source>
</evidence>
<dbReference type="InterPro" id="IPR025665">
    <property type="entry name" value="Beta-barrel_OMP_2"/>
</dbReference>
<organism evidence="3 4">
    <name type="scientific">Psychroflexus salis</name>
    <dbReference type="NCBI Taxonomy" id="1526574"/>
    <lineage>
        <taxon>Bacteria</taxon>
        <taxon>Pseudomonadati</taxon>
        <taxon>Bacteroidota</taxon>
        <taxon>Flavobacteriia</taxon>
        <taxon>Flavobacteriales</taxon>
        <taxon>Flavobacteriaceae</taxon>
        <taxon>Psychroflexus</taxon>
    </lineage>
</organism>
<name>A0A916ZU99_9FLAO</name>
<gene>
    <name evidence="3" type="ORF">GCM10010831_14390</name>
</gene>
<sequence length="208" mass="23418">MKNIFIAFLIVFSTCTFAQETFSGVKGGFNYATADFSSNSIDIDNSFIASFYGGLFAEFGLKKSEDKLELGLIYHRNGTDYKVTTEGEASEKGLVYVNQINLPLTYKKSINENLFLTGGAYLGVILYADVQYEVSNTNFSETIEITDDFEMFEAGLSLGVEYNFNFGGFVELKYNYGLTNTYKDEPDTFEGEADFKNRFFLLGVGYRF</sequence>
<proteinExistence type="predicted"/>
<dbReference type="GO" id="GO:0044384">
    <property type="term" value="C:host outer membrane"/>
    <property type="evidence" value="ECO:0007669"/>
    <property type="project" value="InterPro"/>
</dbReference>
<accession>A0A916ZU99</accession>